<evidence type="ECO:0000256" key="1">
    <source>
        <dbReference type="SAM" id="SignalP"/>
    </source>
</evidence>
<reference evidence="2 3" key="1">
    <citation type="submission" date="2014-06" db="EMBL/GenBank/DDBJ databases">
        <authorList>
            <consortium name="DOE Joint Genome Institute"/>
            <person name="Kuo A."/>
            <person name="Kohler A."/>
            <person name="Nagy L.G."/>
            <person name="Floudas D."/>
            <person name="Copeland A."/>
            <person name="Barry K.W."/>
            <person name="Cichocki N."/>
            <person name="Veneault-Fourrey C."/>
            <person name="LaButti K."/>
            <person name="Lindquist E.A."/>
            <person name="Lipzen A."/>
            <person name="Lundell T."/>
            <person name="Morin E."/>
            <person name="Murat C."/>
            <person name="Sun H."/>
            <person name="Tunlid A."/>
            <person name="Henrissat B."/>
            <person name="Grigoriev I.V."/>
            <person name="Hibbett D.S."/>
            <person name="Martin F."/>
            <person name="Nordberg H.P."/>
            <person name="Cantor M.N."/>
            <person name="Hua S.X."/>
        </authorList>
    </citation>
    <scope>NUCLEOTIDE SEQUENCE [LARGE SCALE GENOMIC DNA]</scope>
    <source>
        <strain evidence="2 3">ATCC 200175</strain>
    </source>
</reference>
<keyword evidence="3" id="KW-1185">Reference proteome</keyword>
<organism evidence="2 3">
    <name type="scientific">Paxillus involutus ATCC 200175</name>
    <dbReference type="NCBI Taxonomy" id="664439"/>
    <lineage>
        <taxon>Eukaryota</taxon>
        <taxon>Fungi</taxon>
        <taxon>Dikarya</taxon>
        <taxon>Basidiomycota</taxon>
        <taxon>Agaricomycotina</taxon>
        <taxon>Agaricomycetes</taxon>
        <taxon>Agaricomycetidae</taxon>
        <taxon>Boletales</taxon>
        <taxon>Paxilineae</taxon>
        <taxon>Paxillaceae</taxon>
        <taxon>Paxillus</taxon>
    </lineage>
</organism>
<feature type="non-terminal residue" evidence="2">
    <location>
        <position position="173"/>
    </location>
</feature>
<dbReference type="OrthoDB" id="2691851at2759"/>
<protein>
    <submittedName>
        <fullName evidence="2">Uncharacterized protein</fullName>
    </submittedName>
</protein>
<proteinExistence type="predicted"/>
<name>A0A0C9TS47_PAXIN</name>
<feature type="signal peptide" evidence="1">
    <location>
        <begin position="1"/>
        <end position="17"/>
    </location>
</feature>
<evidence type="ECO:0000313" key="2">
    <source>
        <dbReference type="EMBL" id="KIJ10026.1"/>
    </source>
</evidence>
<dbReference type="Proteomes" id="UP000053647">
    <property type="component" value="Unassembled WGS sequence"/>
</dbReference>
<feature type="chain" id="PRO_5002220629" evidence="1">
    <location>
        <begin position="18"/>
        <end position="173"/>
    </location>
</feature>
<accession>A0A0C9TS47</accession>
<gene>
    <name evidence="2" type="ORF">PAXINDRAFT_54935</name>
</gene>
<dbReference type="EMBL" id="KN819420">
    <property type="protein sequence ID" value="KIJ10026.1"/>
    <property type="molecule type" value="Genomic_DNA"/>
</dbReference>
<evidence type="ECO:0000313" key="3">
    <source>
        <dbReference type="Proteomes" id="UP000053647"/>
    </source>
</evidence>
<sequence length="173" mass="19540">HAALWVLGILCESLVEPFNPAMSLREQVCSLSKYAHMSFMLYRQHTTLFMPNQLYGDTQAMIKNVMFVIAKQQDLDDTQSVYIIQDGDDRLKGAFGNARTDDHDPNMGIPRLCQKLSSAADQGAIFENHPTWDHGHRRLTGDRKLGADHMNPKSWKGNVITGDVSLWTEWGHG</sequence>
<reference evidence="3" key="2">
    <citation type="submission" date="2015-01" db="EMBL/GenBank/DDBJ databases">
        <title>Evolutionary Origins and Diversification of the Mycorrhizal Mutualists.</title>
        <authorList>
            <consortium name="DOE Joint Genome Institute"/>
            <consortium name="Mycorrhizal Genomics Consortium"/>
            <person name="Kohler A."/>
            <person name="Kuo A."/>
            <person name="Nagy L.G."/>
            <person name="Floudas D."/>
            <person name="Copeland A."/>
            <person name="Barry K.W."/>
            <person name="Cichocki N."/>
            <person name="Veneault-Fourrey C."/>
            <person name="LaButti K."/>
            <person name="Lindquist E.A."/>
            <person name="Lipzen A."/>
            <person name="Lundell T."/>
            <person name="Morin E."/>
            <person name="Murat C."/>
            <person name="Riley R."/>
            <person name="Ohm R."/>
            <person name="Sun H."/>
            <person name="Tunlid A."/>
            <person name="Henrissat B."/>
            <person name="Grigoriev I.V."/>
            <person name="Hibbett D.S."/>
            <person name="Martin F."/>
        </authorList>
    </citation>
    <scope>NUCLEOTIDE SEQUENCE [LARGE SCALE GENOMIC DNA]</scope>
    <source>
        <strain evidence="3">ATCC 200175</strain>
    </source>
</reference>
<feature type="non-terminal residue" evidence="2">
    <location>
        <position position="1"/>
    </location>
</feature>
<dbReference type="HOGENOM" id="CLU_091937_0_0_1"/>
<dbReference type="AlphaFoldDB" id="A0A0C9TS47"/>
<keyword evidence="1" id="KW-0732">Signal</keyword>